<sequence>MSTPKRKREVQVNFRVSPEELALIEQKMSQLGTKNREAYLRKMALDGYVVQLDLPELKELVSLLRRSSNNLNQLTRRVHETGRVYDADLEDIAQRQEQLWEGVKKILTQLSNLS</sequence>
<gene>
    <name evidence="1" type="ORF">B5F15_16280</name>
</gene>
<comment type="caution">
    <text evidence="1">The sequence shown here is derived from an EMBL/GenBank/DDBJ whole genome shotgun (WGS) entry which is preliminary data.</text>
</comment>
<dbReference type="Pfam" id="PF21983">
    <property type="entry name" value="NikA-like"/>
    <property type="match status" value="1"/>
</dbReference>
<dbReference type="RefSeq" id="WP_006574194.1">
    <property type="nucleotide sequence ID" value="NZ_NFKL01000044.1"/>
</dbReference>
<dbReference type="AlphaFoldDB" id="A0A1Y4LB54"/>
<evidence type="ECO:0000313" key="1">
    <source>
        <dbReference type="EMBL" id="OUP53944.1"/>
    </source>
</evidence>
<proteinExistence type="predicted"/>
<organism evidence="1 2">
    <name type="scientific">Butyricicoccus pullicaecorum</name>
    <dbReference type="NCBI Taxonomy" id="501571"/>
    <lineage>
        <taxon>Bacteria</taxon>
        <taxon>Bacillati</taxon>
        <taxon>Bacillota</taxon>
        <taxon>Clostridia</taxon>
        <taxon>Eubacteriales</taxon>
        <taxon>Butyricicoccaceae</taxon>
        <taxon>Butyricicoccus</taxon>
    </lineage>
</organism>
<evidence type="ECO:0000313" key="2">
    <source>
        <dbReference type="Proteomes" id="UP000195326"/>
    </source>
</evidence>
<accession>A0A1Y4LB54</accession>
<dbReference type="Proteomes" id="UP000195326">
    <property type="component" value="Unassembled WGS sequence"/>
</dbReference>
<dbReference type="InterPro" id="IPR053842">
    <property type="entry name" value="NikA-like"/>
</dbReference>
<name>A0A1Y4LB54_9FIRM</name>
<dbReference type="EMBL" id="NFKL01000044">
    <property type="protein sequence ID" value="OUP53944.1"/>
    <property type="molecule type" value="Genomic_DNA"/>
</dbReference>
<protein>
    <submittedName>
        <fullName evidence="1">Plasmid mobilization relaxosome protein MobC</fullName>
    </submittedName>
</protein>
<dbReference type="STRING" id="501571.GCA_900143195_02662"/>
<reference evidence="2" key="1">
    <citation type="submission" date="2017-04" db="EMBL/GenBank/DDBJ databases">
        <title>Function of individual gut microbiota members based on whole genome sequencing of pure cultures obtained from chicken caecum.</title>
        <authorList>
            <person name="Medvecky M."/>
            <person name="Cejkova D."/>
            <person name="Polansky O."/>
            <person name="Karasova D."/>
            <person name="Kubasova T."/>
            <person name="Cizek A."/>
            <person name="Rychlik I."/>
        </authorList>
    </citation>
    <scope>NUCLEOTIDE SEQUENCE [LARGE SCALE GENOMIC DNA]</scope>
    <source>
        <strain evidence="2">An179</strain>
    </source>
</reference>